<keyword evidence="2" id="KW-1185">Reference proteome</keyword>
<proteinExistence type="predicted"/>
<protein>
    <submittedName>
        <fullName evidence="1">Uncharacterized protein</fullName>
    </submittedName>
</protein>
<comment type="caution">
    <text evidence="1">The sequence shown here is derived from an EMBL/GenBank/DDBJ whole genome shotgun (WGS) entry which is preliminary data.</text>
</comment>
<dbReference type="EMBL" id="VXIS01000056">
    <property type="protein sequence ID" value="KAA8909554.1"/>
    <property type="molecule type" value="Genomic_DNA"/>
</dbReference>
<dbReference type="InParanoid" id="A0A5J5F1P3"/>
<sequence>MRQMCACGEEGGGGVKVLTWDAGALVVTRGGGRHFGGGGAGRNGRDFGLSQCFVKSDILPFSHGKDDTEACGVWILCAFFPVVAGLRTAVATGEKQLGFISWCWCWCWSSSGGGFFLVQ</sequence>
<dbReference type="Proteomes" id="UP000326924">
    <property type="component" value="Unassembled WGS sequence"/>
</dbReference>
<dbReference type="AlphaFoldDB" id="A0A5J5F1P3"/>
<reference evidence="1 2" key="1">
    <citation type="submission" date="2019-09" db="EMBL/GenBank/DDBJ databases">
        <title>Draft genome of the ectomycorrhizal ascomycete Sphaerosporella brunnea.</title>
        <authorList>
            <consortium name="DOE Joint Genome Institute"/>
            <person name="Benucci G.M."/>
            <person name="Marozzi G."/>
            <person name="Antonielli L."/>
            <person name="Sanchez S."/>
            <person name="Marco P."/>
            <person name="Wang X."/>
            <person name="Falini L.B."/>
            <person name="Barry K."/>
            <person name="Haridas S."/>
            <person name="Lipzen A."/>
            <person name="Labutti K."/>
            <person name="Grigoriev I.V."/>
            <person name="Murat C."/>
            <person name="Martin F."/>
            <person name="Albertini E."/>
            <person name="Donnini D."/>
            <person name="Bonito G."/>
        </authorList>
    </citation>
    <scope>NUCLEOTIDE SEQUENCE [LARGE SCALE GENOMIC DNA]</scope>
    <source>
        <strain evidence="1 2">Sb_GMNB300</strain>
    </source>
</reference>
<evidence type="ECO:0000313" key="2">
    <source>
        <dbReference type="Proteomes" id="UP000326924"/>
    </source>
</evidence>
<gene>
    <name evidence="1" type="ORF">FN846DRAFT_606022</name>
</gene>
<accession>A0A5J5F1P3</accession>
<evidence type="ECO:0000313" key="1">
    <source>
        <dbReference type="EMBL" id="KAA8909554.1"/>
    </source>
</evidence>
<name>A0A5J5F1P3_9PEZI</name>
<organism evidence="1 2">
    <name type="scientific">Sphaerosporella brunnea</name>
    <dbReference type="NCBI Taxonomy" id="1250544"/>
    <lineage>
        <taxon>Eukaryota</taxon>
        <taxon>Fungi</taxon>
        <taxon>Dikarya</taxon>
        <taxon>Ascomycota</taxon>
        <taxon>Pezizomycotina</taxon>
        <taxon>Pezizomycetes</taxon>
        <taxon>Pezizales</taxon>
        <taxon>Pyronemataceae</taxon>
        <taxon>Sphaerosporella</taxon>
    </lineage>
</organism>